<proteinExistence type="inferred from homology"/>
<evidence type="ECO:0000256" key="6">
    <source>
        <dbReference type="ARBA" id="ARBA00022692"/>
    </source>
</evidence>
<evidence type="ECO:0000256" key="2">
    <source>
        <dbReference type="ARBA" id="ARBA00009810"/>
    </source>
</evidence>
<dbReference type="Pfam" id="PF00593">
    <property type="entry name" value="TonB_dep_Rec_b-barrel"/>
    <property type="match status" value="1"/>
</dbReference>
<dbReference type="Gene3D" id="2.170.130.10">
    <property type="entry name" value="TonB-dependent receptor, plug domain"/>
    <property type="match status" value="1"/>
</dbReference>
<evidence type="ECO:0000256" key="12">
    <source>
        <dbReference type="PROSITE-ProRule" id="PRU01360"/>
    </source>
</evidence>
<dbReference type="GO" id="GO:0015344">
    <property type="term" value="F:siderophore uptake transmembrane transporter activity"/>
    <property type="evidence" value="ECO:0007669"/>
    <property type="project" value="TreeGrafter"/>
</dbReference>
<gene>
    <name evidence="16" type="ORF">TH5_04720</name>
</gene>
<dbReference type="InterPro" id="IPR000531">
    <property type="entry name" value="Beta-barrel_TonB"/>
</dbReference>
<dbReference type="CDD" id="cd01347">
    <property type="entry name" value="ligand_gated_channel"/>
    <property type="match status" value="1"/>
</dbReference>
<evidence type="ECO:0000256" key="3">
    <source>
        <dbReference type="ARBA" id="ARBA00022448"/>
    </source>
</evidence>
<dbReference type="SUPFAM" id="SSF56935">
    <property type="entry name" value="Porins"/>
    <property type="match status" value="1"/>
</dbReference>
<sequence>MLSNGVGRKAVTDLKFLHRLLLATSLTGLVLIPMQVLAQSQLETETAQASNTVLMIGDSLYRFDIASQALPGALLAFSRISGIDVVFDGSLPEGVSGMAVVGEMTAAAALDRLLSGSGLVWLAVNETAVTITPADTSVNQDGATITAPVTVISSQQNIGYNGTPDWVYDTPGSVSVVTREAVEKRPPRNTSDIFRDMSGVSSTTNNQLPGFVPNIRGLQDFGRVNVMVDGARQNYQQSGHGPTSYTYFDPQLLSEAVVEKGPTSGVGGAGVIGGVVSLKTINTEDILEDDDTYGGQATVTHGTNEYIFAGNAAVSARFSPKLDVTAAVAKKHLGSYDAGARDPLYSYSYSAAGNRTDERTDSQDNYVNFAQKQYSGLLKANVQATEYQSIHLGYVGYHNDFITGVGADDTAAHSIKNQTMTGEYNWSPDSDWINFQAKISYNRAENEQSRDPRYNADGSVNYDGFSNHFETDTIGVSLQNTSYFDFSPAFFDVTYGVEHFRDKTETQSVPYGLGDADTSWFEGATPAGERDVSSGFLEVDSSFADTVRLITGLRYDHYSLEGDTVAYRQDFGLIPTPPFFGLVNTAIPLTVDQSEGKLLPSATLSFEAFPAVKPYISYKKGYRPPQIIETMMHGFHVGTEVPFLPNPNLKGEKSTTKEIGVNVKLDDVIKPGDGFRMKAAYFNTRVEDYIAQAFVYLPGTFILPGVNSGYVNLIDPVEFQGSEFELAYDAGKYYIGAAYTFTLNDLTGNYDPFPLGQNATPGSSGSDALMGTNRALVALFTPPRHRVTVDLGARLLDRDLTVGMRATYVSEATGYGASLENEYNAQYNLYDLYASYEFNDNLTLRFNVDNLFDEGYIESMSAGGTPAPGRTATLSITGSF</sequence>
<accession>A0A367UG12</accession>
<dbReference type="GO" id="GO:0044718">
    <property type="term" value="P:siderophore transmembrane transport"/>
    <property type="evidence" value="ECO:0007669"/>
    <property type="project" value="TreeGrafter"/>
</dbReference>
<evidence type="ECO:0000256" key="7">
    <source>
        <dbReference type="ARBA" id="ARBA00022729"/>
    </source>
</evidence>
<dbReference type="GO" id="GO:0009279">
    <property type="term" value="C:cell outer membrane"/>
    <property type="evidence" value="ECO:0007669"/>
    <property type="project" value="UniProtKB-SubCell"/>
</dbReference>
<dbReference type="Pfam" id="PF07715">
    <property type="entry name" value="Plug"/>
    <property type="match status" value="1"/>
</dbReference>
<dbReference type="GO" id="GO:0015232">
    <property type="term" value="F:heme transmembrane transporter activity"/>
    <property type="evidence" value="ECO:0007669"/>
    <property type="project" value="InterPro"/>
</dbReference>
<keyword evidence="17" id="KW-1185">Reference proteome</keyword>
<dbReference type="InterPro" id="IPR012910">
    <property type="entry name" value="Plug_dom"/>
</dbReference>
<dbReference type="EMBL" id="JPWA01000003">
    <property type="protein sequence ID" value="RCK07237.1"/>
    <property type="molecule type" value="Genomic_DNA"/>
</dbReference>
<dbReference type="PROSITE" id="PS01156">
    <property type="entry name" value="TONB_DEPENDENT_REC_2"/>
    <property type="match status" value="1"/>
</dbReference>
<dbReference type="SMART" id="SM00965">
    <property type="entry name" value="STN"/>
    <property type="match status" value="1"/>
</dbReference>
<dbReference type="InterPro" id="IPR036942">
    <property type="entry name" value="Beta-barrel_TonB_sf"/>
</dbReference>
<dbReference type="Proteomes" id="UP000252419">
    <property type="component" value="Unassembled WGS sequence"/>
</dbReference>
<evidence type="ECO:0000259" key="15">
    <source>
        <dbReference type="SMART" id="SM00965"/>
    </source>
</evidence>
<dbReference type="Gene3D" id="2.40.170.20">
    <property type="entry name" value="TonB-dependent receptor, beta-barrel domain"/>
    <property type="match status" value="1"/>
</dbReference>
<dbReference type="NCBIfam" id="TIGR01786">
    <property type="entry name" value="TonB-hemlactrns"/>
    <property type="match status" value="1"/>
</dbReference>
<dbReference type="RefSeq" id="WP_114120881.1">
    <property type="nucleotide sequence ID" value="NZ_JPWA01000003.1"/>
</dbReference>
<name>A0A367UG12_9PROT</name>
<keyword evidence="4 12" id="KW-1134">Transmembrane beta strand</keyword>
<reference evidence="16 17" key="1">
    <citation type="submission" date="2014-07" db="EMBL/GenBank/DDBJ databases">
        <title>Draft genome sequence of Thalassospira xianhensis P-4 (MCCC 1A02616).</title>
        <authorList>
            <person name="Lai Q."/>
            <person name="Shao Z."/>
        </authorList>
    </citation>
    <scope>NUCLEOTIDE SEQUENCE [LARGE SCALE GENOMIC DNA]</scope>
    <source>
        <strain evidence="16 17">MCCC 1A02616</strain>
    </source>
</reference>
<dbReference type="InterPro" id="IPR010917">
    <property type="entry name" value="TonB_rcpt_CS"/>
</dbReference>
<keyword evidence="3 12" id="KW-0813">Transport</keyword>
<evidence type="ECO:0000313" key="16">
    <source>
        <dbReference type="EMBL" id="RCK07237.1"/>
    </source>
</evidence>
<comment type="similarity">
    <text evidence="2 12 14">Belongs to the TonB-dependent receptor family.</text>
</comment>
<dbReference type="InterPro" id="IPR011276">
    <property type="entry name" value="TonB_haem/Hb_rcpt"/>
</dbReference>
<evidence type="ECO:0000256" key="11">
    <source>
        <dbReference type="ARBA" id="ARBA00023237"/>
    </source>
</evidence>
<keyword evidence="11 12" id="KW-0998">Cell outer membrane</keyword>
<keyword evidence="7" id="KW-0732">Signal</keyword>
<evidence type="ECO:0000256" key="14">
    <source>
        <dbReference type="RuleBase" id="RU003357"/>
    </source>
</evidence>
<keyword evidence="6 12" id="KW-0812">Transmembrane</keyword>
<keyword evidence="5" id="KW-0410">Iron transport</keyword>
<protein>
    <recommendedName>
        <fullName evidence="15">Secretin/TonB short N-terminal domain-containing protein</fullName>
    </recommendedName>
</protein>
<dbReference type="Gene3D" id="3.55.50.30">
    <property type="match status" value="1"/>
</dbReference>
<comment type="caution">
    <text evidence="16">The sequence shown here is derived from an EMBL/GenBank/DDBJ whole genome shotgun (WGS) entry which is preliminary data.</text>
</comment>
<comment type="subcellular location">
    <subcellularLocation>
        <location evidence="1 12">Cell outer membrane</location>
        <topology evidence="1 12">Multi-pass membrane protein</topology>
    </subcellularLocation>
</comment>
<dbReference type="InterPro" id="IPR037066">
    <property type="entry name" value="Plug_dom_sf"/>
</dbReference>
<dbReference type="PANTHER" id="PTHR30069">
    <property type="entry name" value="TONB-DEPENDENT OUTER MEMBRANE RECEPTOR"/>
    <property type="match status" value="1"/>
</dbReference>
<keyword evidence="5" id="KW-0406">Ion transport</keyword>
<evidence type="ECO:0000256" key="9">
    <source>
        <dbReference type="ARBA" id="ARBA00023077"/>
    </source>
</evidence>
<dbReference type="PROSITE" id="PS52016">
    <property type="entry name" value="TONB_DEPENDENT_REC_3"/>
    <property type="match status" value="1"/>
</dbReference>
<evidence type="ECO:0000256" key="10">
    <source>
        <dbReference type="ARBA" id="ARBA00023136"/>
    </source>
</evidence>
<dbReference type="InterPro" id="IPR010949">
    <property type="entry name" value="TonB_Hb/transfer/lactofer_rcpt"/>
</dbReference>
<organism evidence="16 17">
    <name type="scientific">Thalassospira xianhensis MCCC 1A02616</name>
    <dbReference type="NCBI Taxonomy" id="1177929"/>
    <lineage>
        <taxon>Bacteria</taxon>
        <taxon>Pseudomonadati</taxon>
        <taxon>Pseudomonadota</taxon>
        <taxon>Alphaproteobacteria</taxon>
        <taxon>Rhodospirillales</taxon>
        <taxon>Thalassospiraceae</taxon>
        <taxon>Thalassospira</taxon>
    </lineage>
</organism>
<evidence type="ECO:0000256" key="13">
    <source>
        <dbReference type="PROSITE-ProRule" id="PRU10144"/>
    </source>
</evidence>
<dbReference type="InterPro" id="IPR039426">
    <property type="entry name" value="TonB-dep_rcpt-like"/>
</dbReference>
<dbReference type="InterPro" id="IPR011662">
    <property type="entry name" value="Secretin/TonB_short_N"/>
</dbReference>
<feature type="short sequence motif" description="TonB C-terminal box" evidence="13">
    <location>
        <begin position="863"/>
        <end position="880"/>
    </location>
</feature>
<dbReference type="NCBIfam" id="TIGR01785">
    <property type="entry name" value="TonB-hemin"/>
    <property type="match status" value="1"/>
</dbReference>
<feature type="domain" description="Secretin/TonB short N-terminal" evidence="15">
    <location>
        <begin position="83"/>
        <end position="134"/>
    </location>
</feature>
<evidence type="ECO:0000256" key="5">
    <source>
        <dbReference type="ARBA" id="ARBA00022496"/>
    </source>
</evidence>
<evidence type="ECO:0000256" key="8">
    <source>
        <dbReference type="ARBA" id="ARBA00023004"/>
    </source>
</evidence>
<evidence type="ECO:0000313" key="17">
    <source>
        <dbReference type="Proteomes" id="UP000252419"/>
    </source>
</evidence>
<evidence type="ECO:0000256" key="4">
    <source>
        <dbReference type="ARBA" id="ARBA00022452"/>
    </source>
</evidence>
<keyword evidence="8" id="KW-0408">Iron</keyword>
<dbReference type="PANTHER" id="PTHR30069:SF41">
    <property type="entry name" value="HEME_HEMOPEXIN UTILIZATION PROTEIN C"/>
    <property type="match status" value="1"/>
</dbReference>
<keyword evidence="10 12" id="KW-0472">Membrane</keyword>
<evidence type="ECO:0000256" key="1">
    <source>
        <dbReference type="ARBA" id="ARBA00004571"/>
    </source>
</evidence>
<keyword evidence="9 14" id="KW-0798">TonB box</keyword>
<dbReference type="AlphaFoldDB" id="A0A367UG12"/>